<evidence type="ECO:0000313" key="1">
    <source>
        <dbReference type="Proteomes" id="UP000095283"/>
    </source>
</evidence>
<proteinExistence type="predicted"/>
<name>A0A1I7X9A0_HETBA</name>
<evidence type="ECO:0000313" key="2">
    <source>
        <dbReference type="WBParaSite" id="Hba_13968"/>
    </source>
</evidence>
<keyword evidence="1" id="KW-1185">Reference proteome</keyword>
<sequence>MVFVISHYAYILNSRQGRVRYHSWDIPSGLDVTCRAYLRDSNHRPVGAGSVSLEPRQLPQCSEESGLCLSALLPPLLRKERGIILDASEAFST</sequence>
<reference evidence="2" key="1">
    <citation type="submission" date="2016-11" db="UniProtKB">
        <authorList>
            <consortium name="WormBaseParasite"/>
        </authorList>
    </citation>
    <scope>IDENTIFICATION</scope>
</reference>
<dbReference type="AlphaFoldDB" id="A0A1I7X9A0"/>
<protein>
    <submittedName>
        <fullName evidence="2">Uncharacterized protein</fullName>
    </submittedName>
</protein>
<dbReference type="WBParaSite" id="Hba_13968">
    <property type="protein sequence ID" value="Hba_13968"/>
    <property type="gene ID" value="Hba_13968"/>
</dbReference>
<organism evidence="1 2">
    <name type="scientific">Heterorhabditis bacteriophora</name>
    <name type="common">Entomopathogenic nematode worm</name>
    <dbReference type="NCBI Taxonomy" id="37862"/>
    <lineage>
        <taxon>Eukaryota</taxon>
        <taxon>Metazoa</taxon>
        <taxon>Ecdysozoa</taxon>
        <taxon>Nematoda</taxon>
        <taxon>Chromadorea</taxon>
        <taxon>Rhabditida</taxon>
        <taxon>Rhabditina</taxon>
        <taxon>Rhabditomorpha</taxon>
        <taxon>Strongyloidea</taxon>
        <taxon>Heterorhabditidae</taxon>
        <taxon>Heterorhabditis</taxon>
    </lineage>
</organism>
<accession>A0A1I7X9A0</accession>
<dbReference type="Proteomes" id="UP000095283">
    <property type="component" value="Unplaced"/>
</dbReference>